<comment type="function">
    <text evidence="2 17">Cell wall formation.</text>
</comment>
<evidence type="ECO:0000256" key="12">
    <source>
        <dbReference type="ARBA" id="ARBA00022984"/>
    </source>
</evidence>
<evidence type="ECO:0000256" key="15">
    <source>
        <dbReference type="ARBA" id="ARBA00023316"/>
    </source>
</evidence>
<evidence type="ECO:0000259" key="18">
    <source>
        <dbReference type="PROSITE" id="PS51387"/>
    </source>
</evidence>
<evidence type="ECO:0000256" key="3">
    <source>
        <dbReference type="ARBA" id="ARBA00004496"/>
    </source>
</evidence>
<feature type="domain" description="FAD-binding PCMH-type" evidence="18">
    <location>
        <begin position="29"/>
        <end position="218"/>
    </location>
</feature>
<dbReference type="InterPro" id="IPR036635">
    <property type="entry name" value="MurB_C_sf"/>
</dbReference>
<comment type="catalytic activity">
    <reaction evidence="16 17">
        <text>UDP-N-acetyl-alpha-D-muramate + NADP(+) = UDP-N-acetyl-3-O-(1-carboxyvinyl)-alpha-D-glucosamine + NADPH + H(+)</text>
        <dbReference type="Rhea" id="RHEA:12248"/>
        <dbReference type="ChEBI" id="CHEBI:15378"/>
        <dbReference type="ChEBI" id="CHEBI:57783"/>
        <dbReference type="ChEBI" id="CHEBI:58349"/>
        <dbReference type="ChEBI" id="CHEBI:68483"/>
        <dbReference type="ChEBI" id="CHEBI:70757"/>
        <dbReference type="EC" id="1.3.1.98"/>
    </reaction>
</comment>
<dbReference type="NCBIfam" id="TIGR00179">
    <property type="entry name" value="murB"/>
    <property type="match status" value="1"/>
</dbReference>
<sequence length="358" mass="37487">MTGTVPLRVVSTVETSTCRDLRNYTTLRLGGPARRFVTATTPAELAGLVGDLDAAGEPVLLVGGGSNLVVADAGFDGTVVRIADTGWDGATVQAGQDWDAYVAATVVEGYGGLECLSGIPGSAGATPIQNVGAYGCEISDVLHSVELYDRTTGEVRTLTAGELGFAYRTSMLKGTDDGVVLSVRFNLREDGLSAPIRYAELARTLGVDVGDRVPATEVREAVLGLRRRKGMVLDPDDHDTWSAGSFFTNPIVPEAQVGEVLGRIADVVGNDVPVPQYPADDGVKLSAAWLIERAGFTKGHAGPAGRVSLSTKHTLALTNRGEARTEDLLALAREVRDGVSGAFGVTLRPEPLLINCAL</sequence>
<evidence type="ECO:0000256" key="10">
    <source>
        <dbReference type="ARBA" id="ARBA00022857"/>
    </source>
</evidence>
<evidence type="ECO:0000256" key="6">
    <source>
        <dbReference type="ARBA" id="ARBA00022490"/>
    </source>
</evidence>
<comment type="similarity">
    <text evidence="5 17">Belongs to the MurB family.</text>
</comment>
<keyword evidence="12 17" id="KW-0573">Peptidoglycan synthesis</keyword>
<accession>A0ABP4FZ34</accession>
<evidence type="ECO:0000256" key="11">
    <source>
        <dbReference type="ARBA" id="ARBA00022960"/>
    </source>
</evidence>
<dbReference type="InterPro" id="IPR016166">
    <property type="entry name" value="FAD-bd_PCMH"/>
</dbReference>
<keyword evidence="7 17" id="KW-0132">Cell division</keyword>
<keyword evidence="10 17" id="KW-0521">NADP</keyword>
<reference evidence="20" key="1">
    <citation type="journal article" date="2019" name="Int. J. Syst. Evol. Microbiol.">
        <title>The Global Catalogue of Microorganisms (GCM) 10K type strain sequencing project: providing services to taxonomists for standard genome sequencing and annotation.</title>
        <authorList>
            <consortium name="The Broad Institute Genomics Platform"/>
            <consortium name="The Broad Institute Genome Sequencing Center for Infectious Disease"/>
            <person name="Wu L."/>
            <person name="Ma J."/>
        </authorList>
    </citation>
    <scope>NUCLEOTIDE SEQUENCE [LARGE SCALE GENOMIC DNA]</scope>
    <source>
        <strain evidence="20">JCM 13022</strain>
    </source>
</reference>
<keyword evidence="6 17" id="KW-0963">Cytoplasm</keyword>
<evidence type="ECO:0000256" key="7">
    <source>
        <dbReference type="ARBA" id="ARBA00022618"/>
    </source>
</evidence>
<dbReference type="PANTHER" id="PTHR21071:SF4">
    <property type="entry name" value="UDP-N-ACETYLENOLPYRUVOYLGLUCOSAMINE REDUCTASE"/>
    <property type="match status" value="1"/>
</dbReference>
<evidence type="ECO:0000313" key="19">
    <source>
        <dbReference type="EMBL" id="GAA1206092.1"/>
    </source>
</evidence>
<dbReference type="HAMAP" id="MF_00037">
    <property type="entry name" value="MurB"/>
    <property type="match status" value="1"/>
</dbReference>
<dbReference type="InterPro" id="IPR016169">
    <property type="entry name" value="FAD-bd_PCMH_sub2"/>
</dbReference>
<dbReference type="Pfam" id="PF01565">
    <property type="entry name" value="FAD_binding_4"/>
    <property type="match status" value="1"/>
</dbReference>
<dbReference type="Gene3D" id="3.90.78.10">
    <property type="entry name" value="UDP-N-acetylenolpyruvoylglucosamine reductase, C-terminal domain"/>
    <property type="match status" value="1"/>
</dbReference>
<keyword evidence="15 17" id="KW-0961">Cell wall biogenesis/degradation</keyword>
<keyword evidence="20" id="KW-1185">Reference proteome</keyword>
<evidence type="ECO:0000256" key="17">
    <source>
        <dbReference type="HAMAP-Rule" id="MF_00037"/>
    </source>
</evidence>
<evidence type="ECO:0000256" key="4">
    <source>
        <dbReference type="ARBA" id="ARBA00004752"/>
    </source>
</evidence>
<dbReference type="InterPro" id="IPR016167">
    <property type="entry name" value="FAD-bd_PCMH_sub1"/>
</dbReference>
<evidence type="ECO:0000256" key="9">
    <source>
        <dbReference type="ARBA" id="ARBA00022827"/>
    </source>
</evidence>
<evidence type="ECO:0000256" key="16">
    <source>
        <dbReference type="ARBA" id="ARBA00048914"/>
    </source>
</evidence>
<feature type="active site" description="Proton donor" evidence="17">
    <location>
        <position position="245"/>
    </location>
</feature>
<dbReference type="EMBL" id="BAAALM010000008">
    <property type="protein sequence ID" value="GAA1206092.1"/>
    <property type="molecule type" value="Genomic_DNA"/>
</dbReference>
<comment type="caution">
    <text evidence="19">The sequence shown here is derived from an EMBL/GenBank/DDBJ whole genome shotgun (WGS) entry which is preliminary data.</text>
</comment>
<dbReference type="Proteomes" id="UP001500467">
    <property type="component" value="Unassembled WGS sequence"/>
</dbReference>
<dbReference type="SUPFAM" id="SSF56194">
    <property type="entry name" value="Uridine diphospho-N-Acetylenolpyruvylglucosamine reductase, MurB, C-terminal domain"/>
    <property type="match status" value="1"/>
</dbReference>
<evidence type="ECO:0000256" key="13">
    <source>
        <dbReference type="ARBA" id="ARBA00023002"/>
    </source>
</evidence>
<organism evidence="19 20">
    <name type="scientific">Prauserella alba</name>
    <dbReference type="NCBI Taxonomy" id="176898"/>
    <lineage>
        <taxon>Bacteria</taxon>
        <taxon>Bacillati</taxon>
        <taxon>Actinomycetota</taxon>
        <taxon>Actinomycetes</taxon>
        <taxon>Pseudonocardiales</taxon>
        <taxon>Pseudonocardiaceae</taxon>
        <taxon>Prauserella</taxon>
    </lineage>
</organism>
<dbReference type="InterPro" id="IPR011601">
    <property type="entry name" value="MurB_C"/>
</dbReference>
<dbReference type="Gene3D" id="3.30.43.10">
    <property type="entry name" value="Uridine Diphospho-n-acetylenolpyruvylglucosamine Reductase, domain 2"/>
    <property type="match status" value="1"/>
</dbReference>
<protein>
    <recommendedName>
        <fullName evidence="17">UDP-N-acetylenolpyruvoylglucosamine reductase</fullName>
        <ecNumber evidence="17">1.3.1.98</ecNumber>
    </recommendedName>
    <alternativeName>
        <fullName evidence="17">UDP-N-acetylmuramate dehydrogenase</fullName>
    </alternativeName>
</protein>
<dbReference type="Gene3D" id="3.30.465.10">
    <property type="match status" value="1"/>
</dbReference>
<dbReference type="NCBIfam" id="NF010478">
    <property type="entry name" value="PRK13903.1"/>
    <property type="match status" value="1"/>
</dbReference>
<dbReference type="SUPFAM" id="SSF56176">
    <property type="entry name" value="FAD-binding/transporter-associated domain-like"/>
    <property type="match status" value="1"/>
</dbReference>
<dbReference type="InterPro" id="IPR006094">
    <property type="entry name" value="Oxid_FAD_bind_N"/>
</dbReference>
<keyword evidence="8 17" id="KW-0285">Flavoprotein</keyword>
<dbReference type="InterPro" id="IPR036318">
    <property type="entry name" value="FAD-bd_PCMH-like_sf"/>
</dbReference>
<comment type="cofactor">
    <cofactor evidence="1 17">
        <name>FAD</name>
        <dbReference type="ChEBI" id="CHEBI:57692"/>
    </cofactor>
</comment>
<dbReference type="Pfam" id="PF02873">
    <property type="entry name" value="MurB_C"/>
    <property type="match status" value="1"/>
</dbReference>
<feature type="active site" evidence="17">
    <location>
        <position position="350"/>
    </location>
</feature>
<evidence type="ECO:0000256" key="2">
    <source>
        <dbReference type="ARBA" id="ARBA00003921"/>
    </source>
</evidence>
<dbReference type="EC" id="1.3.1.98" evidence="17"/>
<gene>
    <name evidence="17" type="primary">murB</name>
    <name evidence="19" type="ORF">GCM10009675_26450</name>
</gene>
<proteinExistence type="inferred from homology"/>
<dbReference type="PROSITE" id="PS51387">
    <property type="entry name" value="FAD_PCMH"/>
    <property type="match status" value="1"/>
</dbReference>
<comment type="pathway">
    <text evidence="4 17">Cell wall biogenesis; peptidoglycan biosynthesis.</text>
</comment>
<feature type="active site" evidence="17">
    <location>
        <position position="168"/>
    </location>
</feature>
<comment type="subcellular location">
    <subcellularLocation>
        <location evidence="3 17">Cytoplasm</location>
    </subcellularLocation>
</comment>
<keyword evidence="14 17" id="KW-0131">Cell cycle</keyword>
<keyword evidence="13 17" id="KW-0560">Oxidoreductase</keyword>
<keyword evidence="11 17" id="KW-0133">Cell shape</keyword>
<keyword evidence="9 17" id="KW-0274">FAD</keyword>
<dbReference type="InterPro" id="IPR003170">
    <property type="entry name" value="MurB"/>
</dbReference>
<evidence type="ECO:0000256" key="5">
    <source>
        <dbReference type="ARBA" id="ARBA00010485"/>
    </source>
</evidence>
<evidence type="ECO:0000313" key="20">
    <source>
        <dbReference type="Proteomes" id="UP001500467"/>
    </source>
</evidence>
<evidence type="ECO:0000256" key="14">
    <source>
        <dbReference type="ARBA" id="ARBA00023306"/>
    </source>
</evidence>
<name>A0ABP4FZ34_9PSEU</name>
<evidence type="ECO:0000256" key="1">
    <source>
        <dbReference type="ARBA" id="ARBA00001974"/>
    </source>
</evidence>
<evidence type="ECO:0000256" key="8">
    <source>
        <dbReference type="ARBA" id="ARBA00022630"/>
    </source>
</evidence>
<dbReference type="PANTHER" id="PTHR21071">
    <property type="entry name" value="UDP-N-ACETYLENOLPYRUVOYLGLUCOSAMINE REDUCTASE"/>
    <property type="match status" value="1"/>
</dbReference>